<sequence length="37" mass="4011">MTEVDRDLSPAREGYRVTVLGVPNSVSAYCIGVEGLR</sequence>
<dbReference type="Proteomes" id="UP000543579">
    <property type="component" value="Unassembled WGS sequence"/>
</dbReference>
<evidence type="ECO:0000313" key="1">
    <source>
        <dbReference type="EMBL" id="MBB3159135.1"/>
    </source>
</evidence>
<comment type="caution">
    <text evidence="1">The sequence shown here is derived from an EMBL/GenBank/DDBJ whole genome shotgun (WGS) entry which is preliminary data.</text>
</comment>
<protein>
    <submittedName>
        <fullName evidence="1">Uncharacterized protein</fullName>
    </submittedName>
</protein>
<gene>
    <name evidence="1" type="ORF">FHS07_002853</name>
</gene>
<dbReference type="EMBL" id="JACHXY010000003">
    <property type="protein sequence ID" value="MBB3159135.1"/>
    <property type="molecule type" value="Genomic_DNA"/>
</dbReference>
<dbReference type="AlphaFoldDB" id="A0A7W5CL14"/>
<reference evidence="1 2" key="1">
    <citation type="submission" date="2020-08" db="EMBL/GenBank/DDBJ databases">
        <title>Genomic Encyclopedia of Type Strains, Phase III (KMG-III): the genomes of soil and plant-associated and newly described type strains.</title>
        <authorList>
            <person name="Whitman W."/>
        </authorList>
    </citation>
    <scope>NUCLEOTIDE SEQUENCE [LARGE SCALE GENOMIC DNA]</scope>
    <source>
        <strain evidence="1 2">CECT 8356</strain>
    </source>
</reference>
<organism evidence="1 2">
    <name type="scientific">Microbacterium proteolyticum</name>
    <dbReference type="NCBI Taxonomy" id="1572644"/>
    <lineage>
        <taxon>Bacteria</taxon>
        <taxon>Bacillati</taxon>
        <taxon>Actinomycetota</taxon>
        <taxon>Actinomycetes</taxon>
        <taxon>Micrococcales</taxon>
        <taxon>Microbacteriaceae</taxon>
        <taxon>Microbacterium</taxon>
    </lineage>
</organism>
<proteinExistence type="predicted"/>
<accession>A0A7W5CL14</accession>
<evidence type="ECO:0000313" key="2">
    <source>
        <dbReference type="Proteomes" id="UP000543579"/>
    </source>
</evidence>
<name>A0A7W5CL14_9MICO</name>